<feature type="transmembrane region" description="Helical" evidence="7">
    <location>
        <begin position="599"/>
        <end position="618"/>
    </location>
</feature>
<dbReference type="Proteomes" id="UP001164746">
    <property type="component" value="Chromosome 14"/>
</dbReference>
<proteinExistence type="inferred from homology"/>
<dbReference type="PROSITE" id="PS00610">
    <property type="entry name" value="NA_NEUROTRAN_SYMP_1"/>
    <property type="match status" value="1"/>
</dbReference>
<keyword evidence="5 7" id="KW-0472">Membrane</keyword>
<keyword evidence="2 6" id="KW-0813">Transport</keyword>
<feature type="transmembrane region" description="Helical" evidence="7">
    <location>
        <begin position="196"/>
        <end position="213"/>
    </location>
</feature>
<evidence type="ECO:0000313" key="9">
    <source>
        <dbReference type="Proteomes" id="UP001164746"/>
    </source>
</evidence>
<evidence type="ECO:0000256" key="3">
    <source>
        <dbReference type="ARBA" id="ARBA00022692"/>
    </source>
</evidence>
<comment type="similarity">
    <text evidence="6">Belongs to the sodium:neurotransmitter symporter (SNF) (TC 2.A.22) family.</text>
</comment>
<keyword evidence="6" id="KW-0769">Symport</keyword>
<dbReference type="PRINTS" id="PR00176">
    <property type="entry name" value="NANEUSMPORT"/>
</dbReference>
<evidence type="ECO:0000256" key="4">
    <source>
        <dbReference type="ARBA" id="ARBA00022989"/>
    </source>
</evidence>
<reference evidence="8" key="1">
    <citation type="submission" date="2022-11" db="EMBL/GenBank/DDBJ databases">
        <title>Centuries of genome instability and evolution in soft-shell clam transmissible cancer (bioRxiv).</title>
        <authorList>
            <person name="Hart S.F.M."/>
            <person name="Yonemitsu M.A."/>
            <person name="Giersch R.M."/>
            <person name="Beal B.F."/>
            <person name="Arriagada G."/>
            <person name="Davis B.W."/>
            <person name="Ostrander E.A."/>
            <person name="Goff S.P."/>
            <person name="Metzger M.J."/>
        </authorList>
    </citation>
    <scope>NUCLEOTIDE SEQUENCE</scope>
    <source>
        <strain evidence="8">MELC-2E11</strain>
        <tissue evidence="8">Siphon/mantle</tissue>
    </source>
</reference>
<dbReference type="PANTHER" id="PTHR11616:SF240">
    <property type="entry name" value="BLOATED TUBULES, ISOFORM B-RELATED"/>
    <property type="match status" value="1"/>
</dbReference>
<evidence type="ECO:0000313" key="8">
    <source>
        <dbReference type="EMBL" id="WAR24978.1"/>
    </source>
</evidence>
<protein>
    <recommendedName>
        <fullName evidence="6">Transporter</fullName>
    </recommendedName>
</protein>
<feature type="transmembrane region" description="Helical" evidence="7">
    <location>
        <begin position="467"/>
        <end position="488"/>
    </location>
</feature>
<dbReference type="EMBL" id="CP111025">
    <property type="protein sequence ID" value="WAR24978.1"/>
    <property type="molecule type" value="Genomic_DNA"/>
</dbReference>
<evidence type="ECO:0000256" key="2">
    <source>
        <dbReference type="ARBA" id="ARBA00022448"/>
    </source>
</evidence>
<evidence type="ECO:0000256" key="1">
    <source>
        <dbReference type="ARBA" id="ARBA00004141"/>
    </source>
</evidence>
<dbReference type="SUPFAM" id="SSF161070">
    <property type="entry name" value="SNF-like"/>
    <property type="match status" value="1"/>
</dbReference>
<evidence type="ECO:0000256" key="7">
    <source>
        <dbReference type="SAM" id="Phobius"/>
    </source>
</evidence>
<organism evidence="8 9">
    <name type="scientific">Mya arenaria</name>
    <name type="common">Soft-shell clam</name>
    <dbReference type="NCBI Taxonomy" id="6604"/>
    <lineage>
        <taxon>Eukaryota</taxon>
        <taxon>Metazoa</taxon>
        <taxon>Spiralia</taxon>
        <taxon>Lophotrochozoa</taxon>
        <taxon>Mollusca</taxon>
        <taxon>Bivalvia</taxon>
        <taxon>Autobranchia</taxon>
        <taxon>Heteroconchia</taxon>
        <taxon>Euheterodonta</taxon>
        <taxon>Imparidentia</taxon>
        <taxon>Neoheterodontei</taxon>
        <taxon>Myida</taxon>
        <taxon>Myoidea</taxon>
        <taxon>Myidae</taxon>
        <taxon>Mya</taxon>
    </lineage>
</organism>
<dbReference type="PANTHER" id="PTHR11616">
    <property type="entry name" value="SODIUM/CHLORIDE DEPENDENT TRANSPORTER"/>
    <property type="match status" value="1"/>
</dbReference>
<evidence type="ECO:0000256" key="5">
    <source>
        <dbReference type="ARBA" id="ARBA00023136"/>
    </source>
</evidence>
<keyword evidence="3 6" id="KW-0812">Transmembrane</keyword>
<dbReference type="Pfam" id="PF00209">
    <property type="entry name" value="SNF"/>
    <property type="match status" value="1"/>
</dbReference>
<feature type="transmembrane region" description="Helical" evidence="7">
    <location>
        <begin position="672"/>
        <end position="693"/>
    </location>
</feature>
<dbReference type="InterPro" id="IPR037272">
    <property type="entry name" value="SNS_sf"/>
</dbReference>
<feature type="transmembrane region" description="Helical" evidence="7">
    <location>
        <begin position="225"/>
        <end position="244"/>
    </location>
</feature>
<keyword evidence="4 7" id="KW-1133">Transmembrane helix</keyword>
<evidence type="ECO:0000256" key="6">
    <source>
        <dbReference type="RuleBase" id="RU003732"/>
    </source>
</evidence>
<dbReference type="PROSITE" id="PS50267">
    <property type="entry name" value="NA_NEUROTRAN_SYMP_3"/>
    <property type="match status" value="1"/>
</dbReference>
<gene>
    <name evidence="8" type="ORF">MAR_010682</name>
</gene>
<feature type="transmembrane region" description="Helical" evidence="7">
    <location>
        <begin position="418"/>
        <end position="435"/>
    </location>
</feature>
<feature type="transmembrane region" description="Helical" evidence="7">
    <location>
        <begin position="630"/>
        <end position="652"/>
    </location>
</feature>
<dbReference type="InterPro" id="IPR000175">
    <property type="entry name" value="Na/ntran_symport"/>
</dbReference>
<dbReference type="PROSITE" id="PS00754">
    <property type="entry name" value="NA_NEUROTRAN_SYMP_2"/>
    <property type="match status" value="1"/>
</dbReference>
<feature type="transmembrane region" description="Helical" evidence="7">
    <location>
        <begin position="272"/>
        <end position="297"/>
    </location>
</feature>
<name>A0ABY7FRX3_MYAAR</name>
<feature type="transmembrane region" description="Helical" evidence="7">
    <location>
        <begin position="500"/>
        <end position="521"/>
    </location>
</feature>
<accession>A0ABY7FRX3</accession>
<feature type="transmembrane region" description="Helical" evidence="7">
    <location>
        <begin position="558"/>
        <end position="579"/>
    </location>
</feature>
<keyword evidence="9" id="KW-1185">Reference proteome</keyword>
<comment type="subcellular location">
    <subcellularLocation>
        <location evidence="1">Membrane</location>
        <topology evidence="1">Multi-pass membrane protein</topology>
    </subcellularLocation>
</comment>
<sequence>MFSLGVVLVVDLARSTRVHVTFRAEGGGRGDLPCHRARVAHLLHDQYGFFHTVKNLFPGKHLDPVPGHLAKHVTRSTRMHSSQNECMHGNVRGSTRLREQILHMKAPLVSNEQAEHAGAYSPRSLSDVTFTNGDASKTDDAYIVSSVQPGIYSGFSADYGTVESAGSQQPRSGVWTRKQVFGVDENEERGNWTGRFEYLLSMLGYAVGLGNVWRFPYLCYRYGGGAFLLPYLLFMTFLGIPLFYMEASLGQLTSCGPTTCWGFAPLLQGLGIAMMISSFITSGYYCMIIAWCHFYFFASFTSDLPWTTCYQWWNTDDCRDRLPDVTCLDVGDVRSSNGTCHSGNGSFTGIWNYTMFKNVTGRERVAPTREYWERYVLRQSAGIEDTGQPQWRLVLCLLFSWTLVFLCLIKGIKSAGKVVYFTAIFPYIILVILFFRGVTLENAGKGIEFYVTPDFIKLRDTAVWKAAAVQIFYSMGPCWGGIIALSSYNRFHNNIYRDSMIVSLGNCMTSIFGGFVIFSFVGHMAGQLGVSVDHVADEGPGLAFIVYPEAVQSLPAPAFWAVIFFFMLITLGLDSQFASVEALLTGLLDIVPRYRQHKTIAIFIICIAMFLLGLPFTTRSGIYWVTLVDYYGAAWGVLLTGLVEFILLISWIDYRPVSYNKYFYPAWAENLGWLISFAAISSVPIVAVFKVATYKKDMSIGERIRHLMRPSREWGPALVKHRKLVKHVPGFIVDPEDWNHGVAFSYQNLDDTPTVTMQHMHGVTDGTAEA</sequence>